<evidence type="ECO:0000259" key="15">
    <source>
        <dbReference type="PROSITE" id="PS51296"/>
    </source>
</evidence>
<dbReference type="InterPro" id="IPR004192">
    <property type="entry name" value="Rieske_TM"/>
</dbReference>
<keyword evidence="4" id="KW-0001">2Fe-2S</keyword>
<evidence type="ECO:0000313" key="17">
    <source>
        <dbReference type="Proteomes" id="UP001164286"/>
    </source>
</evidence>
<dbReference type="PANTHER" id="PTHR10134">
    <property type="entry name" value="CYTOCHROME B-C1 COMPLEX SUBUNIT RIESKE, MITOCHONDRIAL"/>
    <property type="match status" value="1"/>
</dbReference>
<dbReference type="PRINTS" id="PR00162">
    <property type="entry name" value="RIESKE"/>
</dbReference>
<dbReference type="GO" id="GO:0005743">
    <property type="term" value="C:mitochondrial inner membrane"/>
    <property type="evidence" value="ECO:0007669"/>
    <property type="project" value="UniProtKB-SubCell"/>
</dbReference>
<keyword evidence="3" id="KW-0812">Transmembrane</keyword>
<dbReference type="Proteomes" id="UP001164286">
    <property type="component" value="Unassembled WGS sequence"/>
</dbReference>
<keyword evidence="8" id="KW-0411">Iron-sulfur</keyword>
<dbReference type="EC" id="7.1.1.8" evidence="12"/>
<name>A0AA38LRY8_9TREE</name>
<dbReference type="FunFam" id="2.102.10.10:FF:000001">
    <property type="entry name" value="Cytochrome b-c1 complex subunit Rieske, mitochondrial"/>
    <property type="match status" value="1"/>
</dbReference>
<evidence type="ECO:0000313" key="16">
    <source>
        <dbReference type="EMBL" id="KAI9633028.1"/>
    </source>
</evidence>
<dbReference type="InterPro" id="IPR006317">
    <property type="entry name" value="Ubiquinol_cyt_c_Rdtase_Fe-S-su"/>
</dbReference>
<dbReference type="Pfam" id="PF02921">
    <property type="entry name" value="UCR_TM"/>
    <property type="match status" value="1"/>
</dbReference>
<dbReference type="NCBIfam" id="TIGR01416">
    <property type="entry name" value="Rieske_proteo"/>
    <property type="match status" value="1"/>
</dbReference>
<evidence type="ECO:0000256" key="11">
    <source>
        <dbReference type="ARBA" id="ARBA00072517"/>
    </source>
</evidence>
<evidence type="ECO:0000256" key="7">
    <source>
        <dbReference type="ARBA" id="ARBA00023004"/>
    </source>
</evidence>
<evidence type="ECO:0000256" key="5">
    <source>
        <dbReference type="ARBA" id="ARBA00022723"/>
    </source>
</evidence>
<dbReference type="RefSeq" id="XP_052942805.1">
    <property type="nucleotide sequence ID" value="XM_053086133.1"/>
</dbReference>
<evidence type="ECO:0000256" key="10">
    <source>
        <dbReference type="ARBA" id="ARBA00023157"/>
    </source>
</evidence>
<evidence type="ECO:0000256" key="6">
    <source>
        <dbReference type="ARBA" id="ARBA00022989"/>
    </source>
</evidence>
<keyword evidence="10" id="KW-1015">Disulfide bond</keyword>
<evidence type="ECO:0000256" key="1">
    <source>
        <dbReference type="ARBA" id="ARBA00004167"/>
    </source>
</evidence>
<keyword evidence="12" id="KW-0249">Electron transport</keyword>
<protein>
    <recommendedName>
        <fullName evidence="11 12">Cytochrome b-c1 complex subunit Rieske, mitochondrial</fullName>
        <ecNumber evidence="12">7.1.1.8</ecNumber>
    </recommendedName>
</protein>
<evidence type="ECO:0000256" key="9">
    <source>
        <dbReference type="ARBA" id="ARBA00023136"/>
    </source>
</evidence>
<accession>A0AA38LRY8</accession>
<keyword evidence="9" id="KW-0472">Membrane</keyword>
<dbReference type="SUPFAM" id="SSF81502">
    <property type="entry name" value="ISP transmembrane anchor"/>
    <property type="match status" value="1"/>
</dbReference>
<gene>
    <name evidence="16" type="ORF">MKK02DRAFT_19723</name>
</gene>
<comment type="caution">
    <text evidence="16">The sequence shown here is derived from an EMBL/GenBank/DDBJ whole genome shotgun (WGS) entry which is preliminary data.</text>
</comment>
<dbReference type="InterPro" id="IPR005805">
    <property type="entry name" value="Rieske_Fe-S_prot_C"/>
</dbReference>
<sequence length="270" mass="28912">MAMLTSRINLLPTSRALASGVPLAPKISFAVPSAGHEHGGRADAIPKFAGRSTGVLSLSRVNALPTSPSSPRYIHTSPRTPASATNANGVPDFSPYRAKGQGETNKTLSYFMVGSLGVLAASGAKSTVADILSNMAASADVLALAKIEVEMKSIPEGKNLIVKWRGKPVFIRHRTADEIDEANQVDVKTLRDPQADDDRVQRPEWLVMLGVCTHLGCVPIGEAGDYGGWFCPCHGSHYDISGRIRRGPAPLNLEIPEYQFNDDEEKLVIG</sequence>
<comment type="similarity">
    <text evidence="2">Belongs to the Rieske iron-sulfur protein family.</text>
</comment>
<feature type="domain" description="Rieske" evidence="15">
    <location>
        <begin position="199"/>
        <end position="267"/>
    </location>
</feature>
<dbReference type="AlphaFoldDB" id="A0AA38LRY8"/>
<dbReference type="Gene3D" id="1.20.5.270">
    <property type="entry name" value="Ubiquinol cytochrome reductase, transmembrane domain"/>
    <property type="match status" value="1"/>
</dbReference>
<comment type="subcellular location">
    <subcellularLocation>
        <location evidence="1">Membrane</location>
        <topology evidence="1">Single-pass membrane protein</topology>
    </subcellularLocation>
    <subcellularLocation>
        <location evidence="13">Mitochondrion inner membrane</location>
    </subcellularLocation>
</comment>
<comment type="catalytic activity">
    <reaction evidence="12">
        <text>a quinol + 2 Fe(III)-[cytochrome c](out) = a quinone + 2 Fe(II)-[cytochrome c](out) + 2 H(+)(out)</text>
        <dbReference type="Rhea" id="RHEA:11484"/>
        <dbReference type="Rhea" id="RHEA-COMP:10350"/>
        <dbReference type="Rhea" id="RHEA-COMP:14399"/>
        <dbReference type="ChEBI" id="CHEBI:15378"/>
        <dbReference type="ChEBI" id="CHEBI:24646"/>
        <dbReference type="ChEBI" id="CHEBI:29033"/>
        <dbReference type="ChEBI" id="CHEBI:29034"/>
        <dbReference type="ChEBI" id="CHEBI:132124"/>
        <dbReference type="EC" id="7.1.1.8"/>
    </reaction>
</comment>
<dbReference type="GO" id="GO:0008121">
    <property type="term" value="F:quinol-cytochrome-c reductase activity"/>
    <property type="evidence" value="ECO:0007669"/>
    <property type="project" value="UniProtKB-EC"/>
</dbReference>
<keyword evidence="13" id="KW-0679">Respiratory chain</keyword>
<comment type="cofactor">
    <cofactor evidence="12">
        <name>[2Fe-2S] cluster</name>
        <dbReference type="ChEBI" id="CHEBI:190135"/>
    </cofactor>
    <text evidence="12">Binds 1 [2Fe-2S] cluster per subunit.</text>
</comment>
<dbReference type="GO" id="GO:0051537">
    <property type="term" value="F:2 iron, 2 sulfur cluster binding"/>
    <property type="evidence" value="ECO:0007669"/>
    <property type="project" value="UniProtKB-KW"/>
</dbReference>
<dbReference type="Gene3D" id="2.102.10.10">
    <property type="entry name" value="Rieske [2Fe-2S] iron-sulphur domain"/>
    <property type="match status" value="1"/>
</dbReference>
<dbReference type="PROSITE" id="PS51296">
    <property type="entry name" value="RIESKE"/>
    <property type="match status" value="1"/>
</dbReference>
<dbReference type="InterPro" id="IPR036922">
    <property type="entry name" value="Rieske_2Fe-2S_sf"/>
</dbReference>
<dbReference type="InterPro" id="IPR037008">
    <property type="entry name" value="bc1_Rieske_TM_sf"/>
</dbReference>
<keyword evidence="6" id="KW-1133">Transmembrane helix</keyword>
<evidence type="ECO:0000256" key="14">
    <source>
        <dbReference type="SAM" id="MobiDB-lite"/>
    </source>
</evidence>
<feature type="compositionally biased region" description="Polar residues" evidence="14">
    <location>
        <begin position="77"/>
        <end position="88"/>
    </location>
</feature>
<keyword evidence="17" id="KW-1185">Reference proteome</keyword>
<dbReference type="InterPro" id="IPR014349">
    <property type="entry name" value="Rieske_Fe-S_prot"/>
</dbReference>
<organism evidence="16 17">
    <name type="scientific">Dioszegia hungarica</name>
    <dbReference type="NCBI Taxonomy" id="4972"/>
    <lineage>
        <taxon>Eukaryota</taxon>
        <taxon>Fungi</taxon>
        <taxon>Dikarya</taxon>
        <taxon>Basidiomycota</taxon>
        <taxon>Agaricomycotina</taxon>
        <taxon>Tremellomycetes</taxon>
        <taxon>Tremellales</taxon>
        <taxon>Bulleribasidiaceae</taxon>
        <taxon>Dioszegia</taxon>
    </lineage>
</organism>
<dbReference type="GeneID" id="77725334"/>
<evidence type="ECO:0000256" key="3">
    <source>
        <dbReference type="ARBA" id="ARBA00022692"/>
    </source>
</evidence>
<dbReference type="SUPFAM" id="SSF50022">
    <property type="entry name" value="ISP domain"/>
    <property type="match status" value="1"/>
</dbReference>
<evidence type="ECO:0000256" key="12">
    <source>
        <dbReference type="RuleBase" id="RU004494"/>
    </source>
</evidence>
<evidence type="ECO:0000256" key="2">
    <source>
        <dbReference type="ARBA" id="ARBA00010651"/>
    </source>
</evidence>
<evidence type="ECO:0000256" key="4">
    <source>
        <dbReference type="ARBA" id="ARBA00022714"/>
    </source>
</evidence>
<dbReference type="CDD" id="cd03470">
    <property type="entry name" value="Rieske_cytochrome_bc1"/>
    <property type="match status" value="1"/>
</dbReference>
<reference evidence="16" key="1">
    <citation type="journal article" date="2022" name="G3 (Bethesda)">
        <title>High quality genome of the basidiomycete yeast Dioszegia hungarica PDD-24b-2 isolated from cloud water.</title>
        <authorList>
            <person name="Jarrige D."/>
            <person name="Haridas S."/>
            <person name="Bleykasten-Grosshans C."/>
            <person name="Joly M."/>
            <person name="Nadalig T."/>
            <person name="Sancelme M."/>
            <person name="Vuilleumier S."/>
            <person name="Grigoriev I.V."/>
            <person name="Amato P."/>
            <person name="Bringel F."/>
        </authorList>
    </citation>
    <scope>NUCLEOTIDE SEQUENCE</scope>
    <source>
        <strain evidence="16">PDD-24b-2</strain>
    </source>
</reference>
<comment type="miscellaneous">
    <text evidence="12">The Rieske protein is a high potential 2Fe-2S protein.</text>
</comment>
<dbReference type="EMBL" id="JAKWFO010000013">
    <property type="protein sequence ID" value="KAI9633028.1"/>
    <property type="molecule type" value="Genomic_DNA"/>
</dbReference>
<dbReference type="InterPro" id="IPR017941">
    <property type="entry name" value="Rieske_2Fe-2S"/>
</dbReference>
<keyword evidence="7" id="KW-0408">Iron</keyword>
<keyword evidence="5" id="KW-0479">Metal-binding</keyword>
<feature type="region of interest" description="Disordered" evidence="14">
    <location>
        <begin position="67"/>
        <end position="95"/>
    </location>
</feature>
<dbReference type="GO" id="GO:0046872">
    <property type="term" value="F:metal ion binding"/>
    <property type="evidence" value="ECO:0007669"/>
    <property type="project" value="UniProtKB-KW"/>
</dbReference>
<evidence type="ECO:0000256" key="8">
    <source>
        <dbReference type="ARBA" id="ARBA00023014"/>
    </source>
</evidence>
<proteinExistence type="inferred from homology"/>
<evidence type="ECO:0000256" key="13">
    <source>
        <dbReference type="RuleBase" id="RU004495"/>
    </source>
</evidence>
<keyword evidence="13" id="KW-0496">Mitochondrion</keyword>
<dbReference type="Pfam" id="PF00355">
    <property type="entry name" value="Rieske"/>
    <property type="match status" value="1"/>
</dbReference>
<keyword evidence="12" id="KW-0813">Transport</keyword>